<evidence type="ECO:0000259" key="9">
    <source>
        <dbReference type="PROSITE" id="PS50035"/>
    </source>
</evidence>
<keyword evidence="3" id="KW-0808">Transferase</keyword>
<gene>
    <name evidence="10" type="primary">cls</name>
    <name evidence="10" type="ORF">ACFFHF_11530</name>
</gene>
<sequence>MKVIGFILLAFVLILLLLYVDFVLGRRQHLSSIYRKSYPMRQSHIDVFTRGDALFTDLFSEIEHANEHIHVLFYILKDDPYGRRFLQILKNKALEGVEVRLLLDWAGCFSVPRKIVNEAKQAGIHFSYSHKPKFPFLFYRSQVRNHRKITVIDGKLGYIGGFNVGKEYLNEDPKLNPWRDYHLKVMGEGVHDLQREFLKDWEEETQEHLLSIPTYFPEPVSGPIRHQIIPSEGFYLEETFSGMIRGAETSIHIGSPYFIPSKRIFQDLLAALDRGVEVTILVPQTPDHAFVREASFPYLRTLISKGANVYGYAKGFYHAKILIIDDRICDSGSANFDKRSFFLNHEINCYMYDPDIISLMKNIYETDVKDGKKLSLHDLNHLSFKQKIMEWIARPISYFL</sequence>
<feature type="domain" description="PLD phosphodiesterase" evidence="9">
    <location>
        <begin position="313"/>
        <end position="340"/>
    </location>
</feature>
<organism evidence="10 11">
    <name type="scientific">Robertmurraya beringensis</name>
    <dbReference type="NCBI Taxonomy" id="641660"/>
    <lineage>
        <taxon>Bacteria</taxon>
        <taxon>Bacillati</taxon>
        <taxon>Bacillota</taxon>
        <taxon>Bacilli</taxon>
        <taxon>Bacillales</taxon>
        <taxon>Bacillaceae</taxon>
        <taxon>Robertmurraya</taxon>
    </lineage>
</organism>
<evidence type="ECO:0000256" key="1">
    <source>
        <dbReference type="ARBA" id="ARBA00004236"/>
    </source>
</evidence>
<evidence type="ECO:0000256" key="3">
    <source>
        <dbReference type="ARBA" id="ARBA00022679"/>
    </source>
</evidence>
<dbReference type="InterPro" id="IPR025202">
    <property type="entry name" value="PLD-like_dom"/>
</dbReference>
<evidence type="ECO:0000313" key="11">
    <source>
        <dbReference type="Proteomes" id="UP001589738"/>
    </source>
</evidence>
<accession>A0ABV6KVE9</accession>
<keyword evidence="4" id="KW-0812">Transmembrane</keyword>
<keyword evidence="7" id="KW-0472">Membrane</keyword>
<evidence type="ECO:0000256" key="7">
    <source>
        <dbReference type="ARBA" id="ARBA00023136"/>
    </source>
</evidence>
<dbReference type="RefSeq" id="WP_160545884.1">
    <property type="nucleotide sequence ID" value="NZ_JBHLUU010000032.1"/>
</dbReference>
<evidence type="ECO:0000256" key="4">
    <source>
        <dbReference type="ARBA" id="ARBA00022692"/>
    </source>
</evidence>
<evidence type="ECO:0000256" key="2">
    <source>
        <dbReference type="ARBA" id="ARBA00022475"/>
    </source>
</evidence>
<protein>
    <recommendedName>
        <fullName evidence="8">Cardiolipin synthase</fullName>
        <ecNumber evidence="8">2.7.8.-</ecNumber>
    </recommendedName>
</protein>
<keyword evidence="11" id="KW-1185">Reference proteome</keyword>
<keyword evidence="6" id="KW-1133">Transmembrane helix</keyword>
<evidence type="ECO:0000313" key="10">
    <source>
        <dbReference type="EMBL" id="MFC0475876.1"/>
    </source>
</evidence>
<dbReference type="NCBIfam" id="TIGR04265">
    <property type="entry name" value="bac_cardiolipin"/>
    <property type="match status" value="1"/>
</dbReference>
<dbReference type="Pfam" id="PF13091">
    <property type="entry name" value="PLDc_2"/>
    <property type="match status" value="2"/>
</dbReference>
<dbReference type="Proteomes" id="UP001589738">
    <property type="component" value="Unassembled WGS sequence"/>
</dbReference>
<keyword evidence="2" id="KW-1003">Cell membrane</keyword>
<dbReference type="SUPFAM" id="SSF56024">
    <property type="entry name" value="Phospholipase D/nuclease"/>
    <property type="match status" value="2"/>
</dbReference>
<dbReference type="CDD" id="cd09112">
    <property type="entry name" value="PLDc_CLS_2"/>
    <property type="match status" value="1"/>
</dbReference>
<dbReference type="EMBL" id="JBHLUU010000032">
    <property type="protein sequence ID" value="MFC0475876.1"/>
    <property type="molecule type" value="Genomic_DNA"/>
</dbReference>
<dbReference type="PANTHER" id="PTHR21248">
    <property type="entry name" value="CARDIOLIPIN SYNTHASE"/>
    <property type="match status" value="1"/>
</dbReference>
<evidence type="ECO:0000256" key="5">
    <source>
        <dbReference type="ARBA" id="ARBA00022737"/>
    </source>
</evidence>
<keyword evidence="5" id="KW-0677">Repeat</keyword>
<proteinExistence type="predicted"/>
<dbReference type="PROSITE" id="PS50035">
    <property type="entry name" value="PLD"/>
    <property type="match status" value="2"/>
</dbReference>
<reference evidence="10 11" key="1">
    <citation type="submission" date="2024-09" db="EMBL/GenBank/DDBJ databases">
        <authorList>
            <person name="Sun Q."/>
            <person name="Mori K."/>
        </authorList>
    </citation>
    <scope>NUCLEOTIDE SEQUENCE [LARGE SCALE GENOMIC DNA]</scope>
    <source>
        <strain evidence="10 11">CGMCC 1.9126</strain>
    </source>
</reference>
<feature type="domain" description="PLD phosphodiesterase" evidence="9">
    <location>
        <begin position="141"/>
        <end position="168"/>
    </location>
</feature>
<evidence type="ECO:0000256" key="8">
    <source>
        <dbReference type="NCBIfam" id="TIGR04265"/>
    </source>
</evidence>
<comment type="subcellular location">
    <subcellularLocation>
        <location evidence="1">Cell membrane</location>
    </subcellularLocation>
</comment>
<dbReference type="SMART" id="SM00155">
    <property type="entry name" value="PLDc"/>
    <property type="match status" value="2"/>
</dbReference>
<evidence type="ECO:0000256" key="6">
    <source>
        <dbReference type="ARBA" id="ARBA00022989"/>
    </source>
</evidence>
<comment type="caution">
    <text evidence="10">The sequence shown here is derived from an EMBL/GenBank/DDBJ whole genome shotgun (WGS) entry which is preliminary data.</text>
</comment>
<dbReference type="Gene3D" id="3.30.870.10">
    <property type="entry name" value="Endonuclease Chain A"/>
    <property type="match status" value="2"/>
</dbReference>
<name>A0ABV6KVE9_9BACI</name>
<dbReference type="InterPro" id="IPR001736">
    <property type="entry name" value="PLipase_D/transphosphatidylase"/>
</dbReference>
<dbReference type="CDD" id="cd09110">
    <property type="entry name" value="PLDc_CLS_1"/>
    <property type="match status" value="1"/>
</dbReference>
<dbReference type="PANTHER" id="PTHR21248:SF7">
    <property type="entry name" value="MINOR CARDIOLIPIN SYNTHASE CLSB"/>
    <property type="match status" value="1"/>
</dbReference>
<dbReference type="InterPro" id="IPR022924">
    <property type="entry name" value="Cardiolipin_synthase"/>
</dbReference>
<dbReference type="EC" id="2.7.8.-" evidence="8"/>